<feature type="transmembrane region" description="Helical" evidence="11">
    <location>
        <begin position="53"/>
        <end position="74"/>
    </location>
</feature>
<evidence type="ECO:0000256" key="2">
    <source>
        <dbReference type="ARBA" id="ARBA00004236"/>
    </source>
</evidence>
<dbReference type="PANTHER" id="PTHR45436">
    <property type="entry name" value="SENSOR HISTIDINE KINASE YKOH"/>
    <property type="match status" value="1"/>
</dbReference>
<evidence type="ECO:0000313" key="15">
    <source>
        <dbReference type="Proteomes" id="UP000568380"/>
    </source>
</evidence>
<feature type="domain" description="Histidine kinase" evidence="12">
    <location>
        <begin position="138"/>
        <end position="343"/>
    </location>
</feature>
<evidence type="ECO:0000256" key="9">
    <source>
        <dbReference type="ARBA" id="ARBA00023012"/>
    </source>
</evidence>
<dbReference type="AlphaFoldDB" id="A0A7W8EMV4"/>
<dbReference type="GO" id="GO:0000155">
    <property type="term" value="F:phosphorelay sensor kinase activity"/>
    <property type="evidence" value="ECO:0007669"/>
    <property type="project" value="InterPro"/>
</dbReference>
<keyword evidence="4" id="KW-0597">Phosphoprotein</keyword>
<reference evidence="14 15" key="1">
    <citation type="submission" date="2020-08" db="EMBL/GenBank/DDBJ databases">
        <title>Genomic Encyclopedia of Type Strains, Phase IV (KMG-IV): sequencing the most valuable type-strain genomes for metagenomic binning, comparative biology and taxonomic classification.</title>
        <authorList>
            <person name="Goeker M."/>
        </authorList>
    </citation>
    <scope>NUCLEOTIDE SEQUENCE [LARGE SCALE GENOMIC DNA]</scope>
    <source>
        <strain evidence="14 15">DSM 45385</strain>
    </source>
</reference>
<dbReference type="SMART" id="SM00388">
    <property type="entry name" value="HisKA"/>
    <property type="match status" value="1"/>
</dbReference>
<comment type="catalytic activity">
    <reaction evidence="1">
        <text>ATP + protein L-histidine = ADP + protein N-phospho-L-histidine.</text>
        <dbReference type="EC" id="2.7.13.3"/>
    </reaction>
</comment>
<dbReference type="CDD" id="cd00075">
    <property type="entry name" value="HATPase"/>
    <property type="match status" value="1"/>
</dbReference>
<dbReference type="SMART" id="SM00387">
    <property type="entry name" value="HATPase_c"/>
    <property type="match status" value="1"/>
</dbReference>
<dbReference type="InterPro" id="IPR036890">
    <property type="entry name" value="HATPase_C_sf"/>
</dbReference>
<dbReference type="CDD" id="cd06225">
    <property type="entry name" value="HAMP"/>
    <property type="match status" value="1"/>
</dbReference>
<dbReference type="Gene3D" id="1.10.287.130">
    <property type="match status" value="1"/>
</dbReference>
<keyword evidence="7 14" id="KW-0418">Kinase</keyword>
<dbReference type="PRINTS" id="PR00344">
    <property type="entry name" value="BCTRLSENSOR"/>
</dbReference>
<proteinExistence type="predicted"/>
<evidence type="ECO:0000256" key="7">
    <source>
        <dbReference type="ARBA" id="ARBA00022777"/>
    </source>
</evidence>
<evidence type="ECO:0000256" key="3">
    <source>
        <dbReference type="ARBA" id="ARBA00012438"/>
    </source>
</evidence>
<dbReference type="EC" id="2.7.13.3" evidence="3"/>
<comment type="caution">
    <text evidence="14">The sequence shown here is derived from an EMBL/GenBank/DDBJ whole genome shotgun (WGS) entry which is preliminary data.</text>
</comment>
<dbReference type="Pfam" id="PF02518">
    <property type="entry name" value="HATPase_c"/>
    <property type="match status" value="1"/>
</dbReference>
<dbReference type="RefSeq" id="WP_184975408.1">
    <property type="nucleotide sequence ID" value="NZ_JACHIN010000026.1"/>
</dbReference>
<dbReference type="SUPFAM" id="SSF158472">
    <property type="entry name" value="HAMP domain-like"/>
    <property type="match status" value="1"/>
</dbReference>
<dbReference type="InterPro" id="IPR050428">
    <property type="entry name" value="TCS_sensor_his_kinase"/>
</dbReference>
<evidence type="ECO:0000259" key="12">
    <source>
        <dbReference type="PROSITE" id="PS50109"/>
    </source>
</evidence>
<evidence type="ECO:0000256" key="6">
    <source>
        <dbReference type="ARBA" id="ARBA00022692"/>
    </source>
</evidence>
<name>A0A7W8EMV4_9ACTN</name>
<dbReference type="GO" id="GO:0005886">
    <property type="term" value="C:plasma membrane"/>
    <property type="evidence" value="ECO:0007669"/>
    <property type="project" value="UniProtKB-SubCell"/>
</dbReference>
<evidence type="ECO:0000256" key="11">
    <source>
        <dbReference type="SAM" id="Phobius"/>
    </source>
</evidence>
<dbReference type="InterPro" id="IPR005467">
    <property type="entry name" value="His_kinase_dom"/>
</dbReference>
<evidence type="ECO:0000256" key="8">
    <source>
        <dbReference type="ARBA" id="ARBA00022989"/>
    </source>
</evidence>
<dbReference type="EMBL" id="JACHIN010000026">
    <property type="protein sequence ID" value="MBB5084803.1"/>
    <property type="molecule type" value="Genomic_DNA"/>
</dbReference>
<protein>
    <recommendedName>
        <fullName evidence="3">histidine kinase</fullName>
        <ecNumber evidence="3">2.7.13.3</ecNumber>
    </recommendedName>
</protein>
<feature type="domain" description="HAMP" evidence="13">
    <location>
        <begin position="77"/>
        <end position="130"/>
    </location>
</feature>
<keyword evidence="9" id="KW-0902">Two-component regulatory system</keyword>
<feature type="transmembrane region" description="Helical" evidence="11">
    <location>
        <begin position="7"/>
        <end position="30"/>
    </location>
</feature>
<dbReference type="Gene3D" id="6.10.340.10">
    <property type="match status" value="1"/>
</dbReference>
<dbReference type="CDD" id="cd00082">
    <property type="entry name" value="HisKA"/>
    <property type="match status" value="1"/>
</dbReference>
<organism evidence="14 15">
    <name type="scientific">Nonomuraea endophytica</name>
    <dbReference type="NCBI Taxonomy" id="714136"/>
    <lineage>
        <taxon>Bacteria</taxon>
        <taxon>Bacillati</taxon>
        <taxon>Actinomycetota</taxon>
        <taxon>Actinomycetes</taxon>
        <taxon>Streptosporangiales</taxon>
        <taxon>Streptosporangiaceae</taxon>
        <taxon>Nonomuraea</taxon>
    </lineage>
</organism>
<dbReference type="Pfam" id="PF00672">
    <property type="entry name" value="HAMP"/>
    <property type="match status" value="1"/>
</dbReference>
<dbReference type="PROSITE" id="PS50885">
    <property type="entry name" value="HAMP"/>
    <property type="match status" value="1"/>
</dbReference>
<keyword evidence="10 11" id="KW-0472">Membrane</keyword>
<dbReference type="PANTHER" id="PTHR45436:SF5">
    <property type="entry name" value="SENSOR HISTIDINE KINASE TRCS"/>
    <property type="match status" value="1"/>
</dbReference>
<gene>
    <name evidence="14" type="ORF">HNR40_010314</name>
</gene>
<evidence type="ECO:0000259" key="13">
    <source>
        <dbReference type="PROSITE" id="PS50885"/>
    </source>
</evidence>
<dbReference type="SUPFAM" id="SSF55874">
    <property type="entry name" value="ATPase domain of HSP90 chaperone/DNA topoisomerase II/histidine kinase"/>
    <property type="match status" value="1"/>
</dbReference>
<accession>A0A7W8EMV4</accession>
<keyword evidence="6 11" id="KW-0812">Transmembrane</keyword>
<dbReference type="InterPro" id="IPR004358">
    <property type="entry name" value="Sig_transdc_His_kin-like_C"/>
</dbReference>
<evidence type="ECO:0000256" key="10">
    <source>
        <dbReference type="ARBA" id="ARBA00023136"/>
    </source>
</evidence>
<evidence type="ECO:0000313" key="14">
    <source>
        <dbReference type="EMBL" id="MBB5084803.1"/>
    </source>
</evidence>
<dbReference type="Gene3D" id="3.30.565.10">
    <property type="entry name" value="Histidine kinase-like ATPase, C-terminal domain"/>
    <property type="match status" value="1"/>
</dbReference>
<dbReference type="InterPro" id="IPR003594">
    <property type="entry name" value="HATPase_dom"/>
</dbReference>
<sequence length="343" mass="36929">MSLRWRLALVSGVAAAISVVTVMVVAYFVACEQFESTYGPTMLEQVPELQDTLGWPFVAVTVGGLVLAALLGWFTAHTALRPVSELTTAAHRIADTRDLAHRMDVSRGDELGSLAESFNTMLDALERSAIAQRRLVTDASHELRTPLTAVRTNVELLLRSENLSLQDREELSTAAIGGLAELTTLLSDLMELTRAGEPEILAEEVRLDALVREQVDRVAARWPLMSFETSLTPTTVRGVSDRLSRALANILDNAAKYSPHAANVEVRLKRGVLTVRDHGSGIPPGDLPYVFERFYRAAAARPKPGSGLGLAIVKQIVESHGGTVSAAPAPGEGAIIRLALPVS</sequence>
<dbReference type="InterPro" id="IPR003661">
    <property type="entry name" value="HisK_dim/P_dom"/>
</dbReference>
<keyword evidence="8 11" id="KW-1133">Transmembrane helix</keyword>
<evidence type="ECO:0000256" key="1">
    <source>
        <dbReference type="ARBA" id="ARBA00000085"/>
    </source>
</evidence>
<comment type="subcellular location">
    <subcellularLocation>
        <location evidence="2">Cell membrane</location>
    </subcellularLocation>
</comment>
<dbReference type="SMART" id="SM00304">
    <property type="entry name" value="HAMP"/>
    <property type="match status" value="1"/>
</dbReference>
<dbReference type="Proteomes" id="UP000568380">
    <property type="component" value="Unassembled WGS sequence"/>
</dbReference>
<dbReference type="InterPro" id="IPR036097">
    <property type="entry name" value="HisK_dim/P_sf"/>
</dbReference>
<dbReference type="InterPro" id="IPR003660">
    <property type="entry name" value="HAMP_dom"/>
</dbReference>
<evidence type="ECO:0000256" key="4">
    <source>
        <dbReference type="ARBA" id="ARBA00022553"/>
    </source>
</evidence>
<keyword evidence="15" id="KW-1185">Reference proteome</keyword>
<dbReference type="Pfam" id="PF00512">
    <property type="entry name" value="HisKA"/>
    <property type="match status" value="1"/>
</dbReference>
<evidence type="ECO:0000256" key="5">
    <source>
        <dbReference type="ARBA" id="ARBA00022679"/>
    </source>
</evidence>
<dbReference type="SUPFAM" id="SSF47384">
    <property type="entry name" value="Homodimeric domain of signal transducing histidine kinase"/>
    <property type="match status" value="1"/>
</dbReference>
<dbReference type="PROSITE" id="PS50109">
    <property type="entry name" value="HIS_KIN"/>
    <property type="match status" value="1"/>
</dbReference>
<keyword evidence="5 14" id="KW-0808">Transferase</keyword>